<reference evidence="3" key="1">
    <citation type="journal article" date="2019" name="Int. J. Syst. Evol. Microbiol.">
        <title>The Global Catalogue of Microorganisms (GCM) 10K type strain sequencing project: providing services to taxonomists for standard genome sequencing and annotation.</title>
        <authorList>
            <consortium name="The Broad Institute Genomics Platform"/>
            <consortium name="The Broad Institute Genome Sequencing Center for Infectious Disease"/>
            <person name="Wu L."/>
            <person name="Ma J."/>
        </authorList>
    </citation>
    <scope>NUCLEOTIDE SEQUENCE [LARGE SCALE GENOMIC DNA]</scope>
    <source>
        <strain evidence="3">NBRC 102122</strain>
    </source>
</reference>
<name>A0ABQ5ZQ89_9HYPH</name>
<dbReference type="Proteomes" id="UP001156702">
    <property type="component" value="Unassembled WGS sequence"/>
</dbReference>
<proteinExistence type="predicted"/>
<evidence type="ECO:0000313" key="2">
    <source>
        <dbReference type="EMBL" id="GLR54012.1"/>
    </source>
</evidence>
<dbReference type="RefSeq" id="WP_263194278.1">
    <property type="nucleotide sequence ID" value="NZ_BSOP01000044.1"/>
</dbReference>
<dbReference type="EMBL" id="BSOP01000044">
    <property type="protein sequence ID" value="GLR54012.1"/>
    <property type="molecule type" value="Genomic_DNA"/>
</dbReference>
<gene>
    <name evidence="2" type="ORF">GCM10007923_52290</name>
</gene>
<keyword evidence="3" id="KW-1185">Reference proteome</keyword>
<evidence type="ECO:0000313" key="3">
    <source>
        <dbReference type="Proteomes" id="UP001156702"/>
    </source>
</evidence>
<organism evidence="2 3">
    <name type="scientific">Shinella yambaruensis</name>
    <dbReference type="NCBI Taxonomy" id="415996"/>
    <lineage>
        <taxon>Bacteria</taxon>
        <taxon>Pseudomonadati</taxon>
        <taxon>Pseudomonadota</taxon>
        <taxon>Alphaproteobacteria</taxon>
        <taxon>Hyphomicrobiales</taxon>
        <taxon>Rhizobiaceae</taxon>
        <taxon>Shinella</taxon>
    </lineage>
</organism>
<sequence length="42" mass="4962">MFDPITRIFMDVIRILTFQTGRPAPPRHRKAVVNHSDTDRVR</sequence>
<protein>
    <submittedName>
        <fullName evidence="2">Uncharacterized protein</fullName>
    </submittedName>
</protein>
<evidence type="ECO:0000256" key="1">
    <source>
        <dbReference type="SAM" id="MobiDB-lite"/>
    </source>
</evidence>
<accession>A0ABQ5ZQ89</accession>
<comment type="caution">
    <text evidence="2">The sequence shown here is derived from an EMBL/GenBank/DDBJ whole genome shotgun (WGS) entry which is preliminary data.</text>
</comment>
<feature type="region of interest" description="Disordered" evidence="1">
    <location>
        <begin position="22"/>
        <end position="42"/>
    </location>
</feature>